<accession>I6EWA1</accession>
<dbReference type="EMBL" id="AKNB01000153">
    <property type="protein sequence ID" value="EIQ48293.1"/>
    <property type="molecule type" value="Genomic_DNA"/>
</dbReference>
<comment type="caution">
    <text evidence="1">The sequence shown here is derived from an EMBL/GenBank/DDBJ whole genome shotgun (WGS) entry which is preliminary data.</text>
</comment>
<proteinExistence type="predicted"/>
<evidence type="ECO:0000313" key="2">
    <source>
        <dbReference type="Proteomes" id="UP000004199"/>
    </source>
</evidence>
<protein>
    <submittedName>
        <fullName evidence="1">Uncharacterized protein</fullName>
    </submittedName>
</protein>
<organism evidence="1 2">
    <name type="scientific">Shigella boydii 4444-74</name>
    <dbReference type="NCBI Taxonomy" id="766140"/>
    <lineage>
        <taxon>Bacteria</taxon>
        <taxon>Pseudomonadati</taxon>
        <taxon>Pseudomonadota</taxon>
        <taxon>Gammaproteobacteria</taxon>
        <taxon>Enterobacterales</taxon>
        <taxon>Enterobacteriaceae</taxon>
        <taxon>Shigella</taxon>
    </lineage>
</organism>
<evidence type="ECO:0000313" key="1">
    <source>
        <dbReference type="EMBL" id="EIQ48293.1"/>
    </source>
</evidence>
<gene>
    <name evidence="1" type="ORF">SB444474_0074</name>
</gene>
<name>I6EWA1_SHIBO</name>
<dbReference type="AlphaFoldDB" id="I6EWA1"/>
<reference evidence="1 2" key="1">
    <citation type="submission" date="2012-03" db="EMBL/GenBank/DDBJ databases">
        <authorList>
            <person name="Rasko D."/>
            <person name="Redman J."/>
            <person name="Daugherty S.C."/>
            <person name="Tallon L."/>
            <person name="Sadzewicz L."/>
            <person name="Jones K."/>
            <person name="Santana-Cruz I."/>
            <person name="Liu X."/>
        </authorList>
    </citation>
    <scope>NUCLEOTIDE SEQUENCE [LARGE SCALE GENOMIC DNA]</scope>
    <source>
        <strain evidence="1 2">4444-74</strain>
    </source>
</reference>
<sequence>MGQRRRPYIVWNMDGLPLLLATMWAKFTYQTLGYYQRKR</sequence>
<dbReference type="Proteomes" id="UP000004199">
    <property type="component" value="Unassembled WGS sequence"/>
</dbReference>